<dbReference type="GO" id="GO:0016491">
    <property type="term" value="F:oxidoreductase activity"/>
    <property type="evidence" value="ECO:0007669"/>
    <property type="project" value="InterPro"/>
</dbReference>
<dbReference type="AlphaFoldDB" id="A0AAD6VFS3"/>
<dbReference type="InterPro" id="IPR036812">
    <property type="entry name" value="NAD(P)_OxRdtase_dom_sf"/>
</dbReference>
<evidence type="ECO:0000313" key="1">
    <source>
        <dbReference type="EMBL" id="KAJ7211685.1"/>
    </source>
</evidence>
<evidence type="ECO:0000313" key="2">
    <source>
        <dbReference type="Proteomes" id="UP001219525"/>
    </source>
</evidence>
<gene>
    <name evidence="1" type="ORF">GGX14DRAFT_564915</name>
</gene>
<sequence>MSHTTEATGVQQLECHGLLQYLDRMFSAVHHLEELTAANLELPAVNQIELHPLCQQKPIVEYCRANSIVVQAYCPIIRGNMDHEVITKIASKTLPTTCAPHRSKYDLKISPCTSELGVSLAWLSALLYAIPTNPSPDGITLFDAANSYSATRHRRALAHRP</sequence>
<dbReference type="PANTHER" id="PTHR43827:SF13">
    <property type="entry name" value="ALDO_KETO REDUCTASE FAMILY PROTEIN"/>
    <property type="match status" value="1"/>
</dbReference>
<protein>
    <recommendedName>
        <fullName evidence="3">NADP-dependent oxidoreductase domain-containing protein</fullName>
    </recommendedName>
</protein>
<accession>A0AAD6VFS3</accession>
<proteinExistence type="predicted"/>
<dbReference type="EMBL" id="JARJCW010000025">
    <property type="protein sequence ID" value="KAJ7211685.1"/>
    <property type="molecule type" value="Genomic_DNA"/>
</dbReference>
<evidence type="ECO:0008006" key="3">
    <source>
        <dbReference type="Google" id="ProtNLM"/>
    </source>
</evidence>
<dbReference type="Gene3D" id="3.20.20.100">
    <property type="entry name" value="NADP-dependent oxidoreductase domain"/>
    <property type="match status" value="1"/>
</dbReference>
<dbReference type="Proteomes" id="UP001219525">
    <property type="component" value="Unassembled WGS sequence"/>
</dbReference>
<organism evidence="1 2">
    <name type="scientific">Mycena pura</name>
    <dbReference type="NCBI Taxonomy" id="153505"/>
    <lineage>
        <taxon>Eukaryota</taxon>
        <taxon>Fungi</taxon>
        <taxon>Dikarya</taxon>
        <taxon>Basidiomycota</taxon>
        <taxon>Agaricomycotina</taxon>
        <taxon>Agaricomycetes</taxon>
        <taxon>Agaricomycetidae</taxon>
        <taxon>Agaricales</taxon>
        <taxon>Marasmiineae</taxon>
        <taxon>Mycenaceae</taxon>
        <taxon>Mycena</taxon>
    </lineage>
</organism>
<reference evidence="1" key="1">
    <citation type="submission" date="2023-03" db="EMBL/GenBank/DDBJ databases">
        <title>Massive genome expansion in bonnet fungi (Mycena s.s.) driven by repeated elements and novel gene families across ecological guilds.</title>
        <authorList>
            <consortium name="Lawrence Berkeley National Laboratory"/>
            <person name="Harder C.B."/>
            <person name="Miyauchi S."/>
            <person name="Viragh M."/>
            <person name="Kuo A."/>
            <person name="Thoen E."/>
            <person name="Andreopoulos B."/>
            <person name="Lu D."/>
            <person name="Skrede I."/>
            <person name="Drula E."/>
            <person name="Henrissat B."/>
            <person name="Morin E."/>
            <person name="Kohler A."/>
            <person name="Barry K."/>
            <person name="LaButti K."/>
            <person name="Morin E."/>
            <person name="Salamov A."/>
            <person name="Lipzen A."/>
            <person name="Mereny Z."/>
            <person name="Hegedus B."/>
            <person name="Baldrian P."/>
            <person name="Stursova M."/>
            <person name="Weitz H."/>
            <person name="Taylor A."/>
            <person name="Grigoriev I.V."/>
            <person name="Nagy L.G."/>
            <person name="Martin F."/>
            <person name="Kauserud H."/>
        </authorList>
    </citation>
    <scope>NUCLEOTIDE SEQUENCE</scope>
    <source>
        <strain evidence="1">9144</strain>
    </source>
</reference>
<dbReference type="InterPro" id="IPR020471">
    <property type="entry name" value="AKR"/>
</dbReference>
<dbReference type="PANTHER" id="PTHR43827">
    <property type="entry name" value="2,5-DIKETO-D-GLUCONIC ACID REDUCTASE"/>
    <property type="match status" value="1"/>
</dbReference>
<keyword evidence="2" id="KW-1185">Reference proteome</keyword>
<dbReference type="SUPFAM" id="SSF51430">
    <property type="entry name" value="NAD(P)-linked oxidoreductase"/>
    <property type="match status" value="1"/>
</dbReference>
<comment type="caution">
    <text evidence="1">The sequence shown here is derived from an EMBL/GenBank/DDBJ whole genome shotgun (WGS) entry which is preliminary data.</text>
</comment>
<name>A0AAD6VFS3_9AGAR</name>